<evidence type="ECO:0000256" key="4">
    <source>
        <dbReference type="ARBA" id="ARBA00022989"/>
    </source>
</evidence>
<comment type="subcellular location">
    <subcellularLocation>
        <location evidence="1">Membrane</location>
        <topology evidence="1">Multi-pass membrane protein</topology>
    </subcellularLocation>
</comment>
<dbReference type="InterPro" id="IPR023494">
    <property type="entry name" value="Cyt_c_bgen_Ccs1/CcsB/ResB"/>
</dbReference>
<evidence type="ECO:0000256" key="5">
    <source>
        <dbReference type="ARBA" id="ARBA00023136"/>
    </source>
</evidence>
<proteinExistence type="predicted"/>
<sequence>MHPLLRQFRDFFVSLQLTVVLLILSLLLVFVATLDQVNLGIWAVQEKYFRSFFVLWRPPGTDIPIPVFPGGYFIGGLLLINLVAAHIYRFAFTWRKLGIQLAHGGLILLLVGELITGIMQQDSSMRLEEGQTKSYAESFREHELAIIDRSNPEYDEVVAIPEAVLADQKSLQHPKLPFQVTVKAYFANATLQMGDPAARPGLPVATQGIGTRVQVIPLPLTYKPDENNLPAAFVEITGPSGSLGTWAVSPAVGMPQTFNFEGRTWEVVMRLKRHYMPFSITLHQVTHEKYPGTEIPKNFASRVQLKDPTAGEDREVVIFMNNPLRHGGQTFYQYQMNAAGKMSAFQVVNNPGWLFPYIACILMGIGLTWQFCLSLLNFIRKRKAAAPAANA</sequence>
<evidence type="ECO:0000313" key="8">
    <source>
        <dbReference type="EMBL" id="RXK55522.1"/>
    </source>
</evidence>
<keyword evidence="4 6" id="KW-1133">Transmembrane helix</keyword>
<dbReference type="GO" id="GO:0017004">
    <property type="term" value="P:cytochrome complex assembly"/>
    <property type="evidence" value="ECO:0007669"/>
    <property type="project" value="UniProtKB-KW"/>
</dbReference>
<evidence type="ECO:0000259" key="7">
    <source>
        <dbReference type="Pfam" id="PF05140"/>
    </source>
</evidence>
<evidence type="ECO:0000256" key="6">
    <source>
        <dbReference type="SAM" id="Phobius"/>
    </source>
</evidence>
<dbReference type="OrthoDB" id="9770923at2"/>
<dbReference type="GO" id="GO:0016020">
    <property type="term" value="C:membrane"/>
    <property type="evidence" value="ECO:0007669"/>
    <property type="project" value="UniProtKB-SubCell"/>
</dbReference>
<keyword evidence="9" id="KW-1185">Reference proteome</keyword>
<name>A0A4Q1C9J9_9BACT</name>
<keyword evidence="2 6" id="KW-0812">Transmembrane</keyword>
<comment type="caution">
    <text evidence="8">The sequence shown here is derived from an EMBL/GenBank/DDBJ whole genome shotgun (WGS) entry which is preliminary data.</text>
</comment>
<feature type="domain" description="ResB-like" evidence="7">
    <location>
        <begin position="276"/>
        <end position="339"/>
    </location>
</feature>
<evidence type="ECO:0000256" key="1">
    <source>
        <dbReference type="ARBA" id="ARBA00004141"/>
    </source>
</evidence>
<feature type="transmembrane region" description="Helical" evidence="6">
    <location>
        <begin position="353"/>
        <end position="376"/>
    </location>
</feature>
<dbReference type="Pfam" id="PF05140">
    <property type="entry name" value="ResB"/>
    <property type="match status" value="1"/>
</dbReference>
<keyword evidence="5 6" id="KW-0472">Membrane</keyword>
<feature type="transmembrane region" description="Helical" evidence="6">
    <location>
        <begin position="97"/>
        <end position="119"/>
    </location>
</feature>
<gene>
    <name evidence="8" type="ORF">ESB00_06425</name>
</gene>
<keyword evidence="3" id="KW-0201">Cytochrome c-type biogenesis</keyword>
<dbReference type="EMBL" id="SDHX01000001">
    <property type="protein sequence ID" value="RXK55522.1"/>
    <property type="molecule type" value="Genomic_DNA"/>
</dbReference>
<evidence type="ECO:0000256" key="2">
    <source>
        <dbReference type="ARBA" id="ARBA00022692"/>
    </source>
</evidence>
<feature type="transmembrane region" description="Helical" evidence="6">
    <location>
        <begin position="12"/>
        <end position="34"/>
    </location>
</feature>
<dbReference type="AlphaFoldDB" id="A0A4Q1C9J9"/>
<feature type="transmembrane region" description="Helical" evidence="6">
    <location>
        <begin position="63"/>
        <end position="85"/>
    </location>
</feature>
<dbReference type="InterPro" id="IPR007816">
    <property type="entry name" value="ResB-like_domain"/>
</dbReference>
<evidence type="ECO:0000313" key="9">
    <source>
        <dbReference type="Proteomes" id="UP000290218"/>
    </source>
</evidence>
<evidence type="ECO:0000256" key="3">
    <source>
        <dbReference type="ARBA" id="ARBA00022748"/>
    </source>
</evidence>
<dbReference type="RefSeq" id="WP_129046887.1">
    <property type="nucleotide sequence ID" value="NZ_SDHX01000001.1"/>
</dbReference>
<organism evidence="8 9">
    <name type="scientific">Oleiharenicola lentus</name>
    <dbReference type="NCBI Taxonomy" id="2508720"/>
    <lineage>
        <taxon>Bacteria</taxon>
        <taxon>Pseudomonadati</taxon>
        <taxon>Verrucomicrobiota</taxon>
        <taxon>Opitutia</taxon>
        <taxon>Opitutales</taxon>
        <taxon>Opitutaceae</taxon>
        <taxon>Oleiharenicola</taxon>
    </lineage>
</organism>
<reference evidence="8 9" key="1">
    <citation type="submission" date="2019-01" db="EMBL/GenBank/DDBJ databases">
        <title>Lacunisphaera sp. strain TWA-58.</title>
        <authorList>
            <person name="Chen W.-M."/>
        </authorList>
    </citation>
    <scope>NUCLEOTIDE SEQUENCE [LARGE SCALE GENOMIC DNA]</scope>
    <source>
        <strain evidence="8 9">TWA-58</strain>
    </source>
</reference>
<protein>
    <submittedName>
        <fullName evidence="8">ResB protein required for cytochrome C biosynthesis</fullName>
    </submittedName>
</protein>
<dbReference type="PANTHER" id="PTHR31566">
    <property type="entry name" value="CYTOCHROME C BIOGENESIS PROTEIN CCS1, CHLOROPLASTIC"/>
    <property type="match status" value="1"/>
</dbReference>
<dbReference type="Proteomes" id="UP000290218">
    <property type="component" value="Unassembled WGS sequence"/>
</dbReference>
<accession>A0A4Q1C9J9</accession>